<feature type="transmembrane region" description="Helical" evidence="7">
    <location>
        <begin position="141"/>
        <end position="159"/>
    </location>
</feature>
<dbReference type="PANTHER" id="PTHR43744">
    <property type="entry name" value="ABC TRANSPORTER PERMEASE PROTEIN MG189-RELATED-RELATED"/>
    <property type="match status" value="1"/>
</dbReference>
<feature type="transmembrane region" description="Helical" evidence="7">
    <location>
        <begin position="107"/>
        <end position="129"/>
    </location>
</feature>
<accession>A0ABQ6BL53</accession>
<dbReference type="Proteomes" id="UP001156921">
    <property type="component" value="Unassembled WGS sequence"/>
</dbReference>
<protein>
    <submittedName>
        <fullName evidence="9">Sugar ABC transporter permease</fullName>
    </submittedName>
</protein>
<evidence type="ECO:0000256" key="4">
    <source>
        <dbReference type="ARBA" id="ARBA00022692"/>
    </source>
</evidence>
<evidence type="ECO:0000256" key="5">
    <source>
        <dbReference type="ARBA" id="ARBA00022989"/>
    </source>
</evidence>
<name>A0ABQ6BL53_9CAUL</name>
<feature type="domain" description="ABC transmembrane type-1" evidence="8">
    <location>
        <begin position="70"/>
        <end position="259"/>
    </location>
</feature>
<reference evidence="10" key="1">
    <citation type="journal article" date="2019" name="Int. J. Syst. Evol. Microbiol.">
        <title>The Global Catalogue of Microorganisms (GCM) 10K type strain sequencing project: providing services to taxonomists for standard genome sequencing and annotation.</title>
        <authorList>
            <consortium name="The Broad Institute Genomics Platform"/>
            <consortium name="The Broad Institute Genome Sequencing Center for Infectious Disease"/>
            <person name="Wu L."/>
            <person name="Ma J."/>
        </authorList>
    </citation>
    <scope>NUCLEOTIDE SEQUENCE [LARGE SCALE GENOMIC DNA]</scope>
    <source>
        <strain evidence="10">NBRC 110107</strain>
    </source>
</reference>
<evidence type="ECO:0000256" key="6">
    <source>
        <dbReference type="ARBA" id="ARBA00023136"/>
    </source>
</evidence>
<gene>
    <name evidence="9" type="primary">lacG</name>
    <name evidence="9" type="ORF">GCM10007859_09470</name>
</gene>
<dbReference type="RefSeq" id="WP_284221719.1">
    <property type="nucleotide sequence ID" value="NZ_BSOY01000013.1"/>
</dbReference>
<dbReference type="Pfam" id="PF00528">
    <property type="entry name" value="BPD_transp_1"/>
    <property type="match status" value="1"/>
</dbReference>
<sequence length="274" mass="30100">MRGRTVKAIALNLAVAFIALLVLFPLAWMVSVSFMSTGEAAVFPPPLLPKTWTLDHYRDLFLTQGMGRYLWNSFALASMATGLALAFTVPAGYAFAKLTFKGRDRVFQLLVAALVVPAQIGTLPLFLMLKQMGLVNTYAGALVPWLASIFGLFLVRQYALSIPDEMLEAARIDGASEGQIFRRVVLPTLQPIIVTLALFVFLGSWNDFLWPLIILTDQSNYTLPVALAALSREHVQDIEMMMAGAVITVAPVLILFLALQRYYIRGMLAGSVKG</sequence>
<feature type="transmembrane region" description="Helical" evidence="7">
    <location>
        <begin position="69"/>
        <end position="95"/>
    </location>
</feature>
<evidence type="ECO:0000256" key="2">
    <source>
        <dbReference type="ARBA" id="ARBA00022448"/>
    </source>
</evidence>
<evidence type="ECO:0000259" key="8">
    <source>
        <dbReference type="PROSITE" id="PS50928"/>
    </source>
</evidence>
<comment type="similarity">
    <text evidence="7">Belongs to the binding-protein-dependent transport system permease family.</text>
</comment>
<dbReference type="InterPro" id="IPR000515">
    <property type="entry name" value="MetI-like"/>
</dbReference>
<keyword evidence="4 7" id="KW-0812">Transmembrane</keyword>
<keyword evidence="6 7" id="KW-0472">Membrane</keyword>
<proteinExistence type="inferred from homology"/>
<evidence type="ECO:0000313" key="10">
    <source>
        <dbReference type="Proteomes" id="UP001156921"/>
    </source>
</evidence>
<evidence type="ECO:0000256" key="3">
    <source>
        <dbReference type="ARBA" id="ARBA00022475"/>
    </source>
</evidence>
<feature type="transmembrane region" description="Helical" evidence="7">
    <location>
        <begin position="242"/>
        <end position="264"/>
    </location>
</feature>
<evidence type="ECO:0000313" key="9">
    <source>
        <dbReference type="EMBL" id="GLS00937.1"/>
    </source>
</evidence>
<dbReference type="InterPro" id="IPR035906">
    <property type="entry name" value="MetI-like_sf"/>
</dbReference>
<dbReference type="EMBL" id="BSOY01000013">
    <property type="protein sequence ID" value="GLS00937.1"/>
    <property type="molecule type" value="Genomic_DNA"/>
</dbReference>
<feature type="transmembrane region" description="Helical" evidence="7">
    <location>
        <begin position="180"/>
        <end position="202"/>
    </location>
</feature>
<organism evidence="9 10">
    <name type="scientific">Brevundimonas denitrificans</name>
    <dbReference type="NCBI Taxonomy" id="1443434"/>
    <lineage>
        <taxon>Bacteria</taxon>
        <taxon>Pseudomonadati</taxon>
        <taxon>Pseudomonadota</taxon>
        <taxon>Alphaproteobacteria</taxon>
        <taxon>Caulobacterales</taxon>
        <taxon>Caulobacteraceae</taxon>
        <taxon>Brevundimonas</taxon>
    </lineage>
</organism>
<dbReference type="SUPFAM" id="SSF161098">
    <property type="entry name" value="MetI-like"/>
    <property type="match status" value="1"/>
</dbReference>
<keyword evidence="3" id="KW-1003">Cell membrane</keyword>
<keyword evidence="10" id="KW-1185">Reference proteome</keyword>
<comment type="subcellular location">
    <subcellularLocation>
        <location evidence="1 7">Cell membrane</location>
        <topology evidence="1 7">Multi-pass membrane protein</topology>
    </subcellularLocation>
</comment>
<keyword evidence="2 7" id="KW-0813">Transport</keyword>
<dbReference type="Gene3D" id="1.10.3720.10">
    <property type="entry name" value="MetI-like"/>
    <property type="match status" value="1"/>
</dbReference>
<keyword evidence="5 7" id="KW-1133">Transmembrane helix</keyword>
<evidence type="ECO:0000256" key="1">
    <source>
        <dbReference type="ARBA" id="ARBA00004651"/>
    </source>
</evidence>
<comment type="caution">
    <text evidence="9">The sequence shown here is derived from an EMBL/GenBank/DDBJ whole genome shotgun (WGS) entry which is preliminary data.</text>
</comment>
<evidence type="ECO:0000256" key="7">
    <source>
        <dbReference type="RuleBase" id="RU363032"/>
    </source>
</evidence>
<dbReference type="CDD" id="cd06261">
    <property type="entry name" value="TM_PBP2"/>
    <property type="match status" value="1"/>
</dbReference>
<dbReference type="PANTHER" id="PTHR43744:SF12">
    <property type="entry name" value="ABC TRANSPORTER PERMEASE PROTEIN MG189-RELATED"/>
    <property type="match status" value="1"/>
</dbReference>
<dbReference type="PROSITE" id="PS50928">
    <property type="entry name" value="ABC_TM1"/>
    <property type="match status" value="1"/>
</dbReference>